<dbReference type="AlphaFoldDB" id="A0A9J5ZGP5"/>
<keyword evidence="3" id="KW-1185">Reference proteome</keyword>
<dbReference type="Pfam" id="PF08268">
    <property type="entry name" value="FBA_3"/>
    <property type="match status" value="2"/>
</dbReference>
<protein>
    <recommendedName>
        <fullName evidence="1">F-box domain-containing protein</fullName>
    </recommendedName>
</protein>
<dbReference type="PANTHER" id="PTHR31672">
    <property type="entry name" value="BNACNNG10540D PROTEIN"/>
    <property type="match status" value="1"/>
</dbReference>
<name>A0A9J5ZGP5_SOLCO</name>
<dbReference type="InterPro" id="IPR001810">
    <property type="entry name" value="F-box_dom"/>
</dbReference>
<comment type="caution">
    <text evidence="2">The sequence shown here is derived from an EMBL/GenBank/DDBJ whole genome shotgun (WGS) entry which is preliminary data.</text>
</comment>
<reference evidence="2 3" key="1">
    <citation type="submission" date="2020-09" db="EMBL/GenBank/DDBJ databases">
        <title>De no assembly of potato wild relative species, Solanum commersonii.</title>
        <authorList>
            <person name="Cho K."/>
        </authorList>
    </citation>
    <scope>NUCLEOTIDE SEQUENCE [LARGE SCALE GENOMIC DNA]</scope>
    <source>
        <strain evidence="2">LZ3.2</strain>
        <tissue evidence="2">Leaf</tissue>
    </source>
</reference>
<accession>A0A9J5ZGP5</accession>
<dbReference type="OrthoDB" id="1867629at2759"/>
<dbReference type="InterPro" id="IPR017451">
    <property type="entry name" value="F-box-assoc_interact_dom"/>
</dbReference>
<dbReference type="SUPFAM" id="SSF81383">
    <property type="entry name" value="F-box domain"/>
    <property type="match status" value="2"/>
</dbReference>
<evidence type="ECO:0000313" key="2">
    <source>
        <dbReference type="EMBL" id="KAG5612099.1"/>
    </source>
</evidence>
<feature type="domain" description="F-box" evidence="1">
    <location>
        <begin position="480"/>
        <end position="526"/>
    </location>
</feature>
<dbReference type="InterPro" id="IPR036047">
    <property type="entry name" value="F-box-like_dom_sf"/>
</dbReference>
<dbReference type="EMBL" id="JACXVP010000004">
    <property type="protein sequence ID" value="KAG5612099.1"/>
    <property type="molecule type" value="Genomic_DNA"/>
</dbReference>
<gene>
    <name evidence="2" type="ORF">H5410_023380</name>
</gene>
<dbReference type="Pfam" id="PF00646">
    <property type="entry name" value="F-box"/>
    <property type="match status" value="2"/>
</dbReference>
<dbReference type="InterPro" id="IPR013187">
    <property type="entry name" value="F-box-assoc_dom_typ3"/>
</dbReference>
<dbReference type="SUPFAM" id="SSF50965">
    <property type="entry name" value="Galactose oxidase, central domain"/>
    <property type="match status" value="1"/>
</dbReference>
<dbReference type="Proteomes" id="UP000824120">
    <property type="component" value="Chromosome 4"/>
</dbReference>
<proteinExistence type="predicted"/>
<dbReference type="NCBIfam" id="TIGR01640">
    <property type="entry name" value="F_box_assoc_1"/>
    <property type="match status" value="2"/>
</dbReference>
<organism evidence="2 3">
    <name type="scientific">Solanum commersonii</name>
    <name type="common">Commerson's wild potato</name>
    <name type="synonym">Commerson's nightshade</name>
    <dbReference type="NCBI Taxonomy" id="4109"/>
    <lineage>
        <taxon>Eukaryota</taxon>
        <taxon>Viridiplantae</taxon>
        <taxon>Streptophyta</taxon>
        <taxon>Embryophyta</taxon>
        <taxon>Tracheophyta</taxon>
        <taxon>Spermatophyta</taxon>
        <taxon>Magnoliopsida</taxon>
        <taxon>eudicotyledons</taxon>
        <taxon>Gunneridae</taxon>
        <taxon>Pentapetalae</taxon>
        <taxon>asterids</taxon>
        <taxon>lamiids</taxon>
        <taxon>Solanales</taxon>
        <taxon>Solanaceae</taxon>
        <taxon>Solanoideae</taxon>
        <taxon>Solaneae</taxon>
        <taxon>Solanum</taxon>
    </lineage>
</organism>
<dbReference type="Gene3D" id="1.20.1280.50">
    <property type="match status" value="2"/>
</dbReference>
<dbReference type="SMART" id="SM00256">
    <property type="entry name" value="FBOX"/>
    <property type="match status" value="2"/>
</dbReference>
<evidence type="ECO:0000259" key="1">
    <source>
        <dbReference type="PROSITE" id="PS50181"/>
    </source>
</evidence>
<dbReference type="InterPro" id="IPR011043">
    <property type="entry name" value="Gal_Oxase/kelch_b-propeller"/>
</dbReference>
<feature type="domain" description="F-box" evidence="1">
    <location>
        <begin position="109"/>
        <end position="155"/>
    </location>
</feature>
<dbReference type="PANTHER" id="PTHR31672:SF13">
    <property type="entry name" value="F-BOX PROTEIN CPR30-LIKE"/>
    <property type="match status" value="1"/>
</dbReference>
<dbReference type="PROSITE" id="PS50181">
    <property type="entry name" value="FBOX"/>
    <property type="match status" value="2"/>
</dbReference>
<evidence type="ECO:0000313" key="3">
    <source>
        <dbReference type="Proteomes" id="UP000824120"/>
    </source>
</evidence>
<dbReference type="InterPro" id="IPR050796">
    <property type="entry name" value="SCF_F-box_component"/>
</dbReference>
<sequence length="886" mass="101931">MTSIYDVWVLKQEGIWSKVLTVQPHIDAHWPRNIWDNDKMVFEITETSQLVLYDPETRQVTDLGFQLVLNIAGCWVFNYEESLAPIKRGNETQGEDNALPHSTYISTSMDGRHPLPEDLVVDILLRLPVESLLHFKCVCKHWYALINSPSFIEKHFHHKNNCARLLVCNLKVAREVDAIVRSVVFSLLPEEIVPGVTPEQKTLLQLPRITDFTCVAGPVDGLFLVQKKFYGDDICLGLWNPATREFRVVWVRVFWDEPGQGVYPRVYACVYSSCNNSWKQLTPEFPPSSTLSAPLDATYLNGVYYWLSMGLDDIYAIHSLDMGSEQFGQMQVPDIPSEHWGKLTLHGGSLAILTGDPGKPMTSIYDVWVMKQEGNWSKVLTIQPHIDAHWPYNIWDNDKMVFEITETSQLVLYDPKTRQVTDFGFQLDLIFSGCWVFNYKESLVPIKRGKETQGEDNAVEQIEHHFYTIPMDEDLRLISMDGHRPLPEDLVVDILLRLPVESLLRFKCVCKHWYALIKSPSFIEKHFHHKNNCARLLVCNLKVAREIHPIVRSVVFSLLPEEIVPGVTPEQKTLLQLPRITDFTCVAGPVNGLFLVQKKFYGCNVCLGLWNPATREFRSLPPAPFEIEAFFSDHDHQFGLGFDLLTLDYKVVWIRVFWDELGEGANNRVYACVYSSCNNSWKHLTPEFPPSSTLSAPLDATYLNGVYYWLCRGLDDIYTIRSLDMGSEQFGEMQVPDIPSKHWGTLTLHGSLLAMLTGDPGKPMTSIYDVWVMKQDGNWSKVLTVQPHIDVHWPRNIWDNDKMVFEITETSQLVRYDPKTRQVTDLGFQLDLNIAGCWVFNYKESLAPIKRGNETQGKVEQIEHFFYTIPIDVDYLWNTKYYNDNN</sequence>
<dbReference type="CDD" id="cd22157">
    <property type="entry name" value="F-box_AtFBW1-like"/>
    <property type="match status" value="2"/>
</dbReference>